<protein>
    <recommendedName>
        <fullName evidence="3 8">Histidinol-phosphatase</fullName>
        <shortName evidence="8">HolPase</shortName>
        <ecNumber evidence="3 8">3.1.3.15</ecNumber>
    </recommendedName>
</protein>
<dbReference type="RefSeq" id="XP_002171540.1">
    <property type="nucleotide sequence ID" value="XM_002171504.2"/>
</dbReference>
<dbReference type="InterPro" id="IPR004013">
    <property type="entry name" value="PHP_dom"/>
</dbReference>
<evidence type="ECO:0000256" key="3">
    <source>
        <dbReference type="ARBA" id="ARBA00013085"/>
    </source>
</evidence>
<dbReference type="OrthoDB" id="5957391at2759"/>
<proteinExistence type="inferred from homology"/>
<dbReference type="CDD" id="cd12110">
    <property type="entry name" value="PHP_HisPPase_Hisj_like"/>
    <property type="match status" value="1"/>
</dbReference>
<evidence type="ECO:0000313" key="10">
    <source>
        <dbReference type="EMBL" id="EEB05247.1"/>
    </source>
</evidence>
<keyword evidence="6 8" id="KW-0368">Histidine biosynthesis</keyword>
<evidence type="ECO:0000256" key="6">
    <source>
        <dbReference type="ARBA" id="ARBA00023102"/>
    </source>
</evidence>
<dbReference type="UniPathway" id="UPA00031">
    <property type="reaction ID" value="UER00013"/>
</dbReference>
<keyword evidence="5 8" id="KW-0378">Hydrolase</keyword>
<keyword evidence="4 8" id="KW-0028">Amino-acid biosynthesis</keyword>
<evidence type="ECO:0000259" key="9">
    <source>
        <dbReference type="Pfam" id="PF02811"/>
    </source>
</evidence>
<dbReference type="EMBL" id="KE651166">
    <property type="protein sequence ID" value="EEB05247.1"/>
    <property type="molecule type" value="Genomic_DNA"/>
</dbReference>
<dbReference type="Proteomes" id="UP000001744">
    <property type="component" value="Unassembled WGS sequence"/>
</dbReference>
<dbReference type="OMA" id="DYDRPMY"/>
<evidence type="ECO:0000256" key="1">
    <source>
        <dbReference type="ARBA" id="ARBA00004970"/>
    </source>
</evidence>
<dbReference type="InterPro" id="IPR010140">
    <property type="entry name" value="Histidinol_P_phosphatase_HisJ"/>
</dbReference>
<evidence type="ECO:0000256" key="4">
    <source>
        <dbReference type="ARBA" id="ARBA00022605"/>
    </source>
</evidence>
<dbReference type="eggNOG" id="ENOG502RXUQ">
    <property type="taxonomic scope" value="Eukaryota"/>
</dbReference>
<dbReference type="Pfam" id="PF02811">
    <property type="entry name" value="PHP"/>
    <property type="match status" value="1"/>
</dbReference>
<evidence type="ECO:0000256" key="8">
    <source>
        <dbReference type="RuleBase" id="RU366003"/>
    </source>
</evidence>
<evidence type="ECO:0000313" key="11">
    <source>
        <dbReference type="Proteomes" id="UP000001744"/>
    </source>
</evidence>
<evidence type="ECO:0000256" key="5">
    <source>
        <dbReference type="ARBA" id="ARBA00022801"/>
    </source>
</evidence>
<accession>B6JV46</accession>
<dbReference type="Gene3D" id="3.20.20.140">
    <property type="entry name" value="Metal-dependent hydrolases"/>
    <property type="match status" value="1"/>
</dbReference>
<dbReference type="HOGENOM" id="CLU_054611_0_0_1"/>
<dbReference type="GeneID" id="7047835"/>
<dbReference type="NCBIfam" id="TIGR01856">
    <property type="entry name" value="hisJ_fam"/>
    <property type="match status" value="1"/>
</dbReference>
<sequence>MPISQHSHSGQFCLHASGNLEEVIREAIKQGFKTFAFTEHAPRDHEEDLYEEEKHLKVQDLFDTFDAYYKEARRLQQAYGDRINILVGSEIDYIRPESVQLIRSLLDKYDLDYIVGSVHHVHTIPIDFSPALWEAALHAVNDDYEQLFVDYFDHQYEMLRQLKPLVVAHFDLIRLFSPEAGLRVFADSQKVSDRVQRNIDFVNSYGGIFELNSSAFRKGWDTAYPKKDILQRILDSKALITLSDDSHGPAQVGLNYHRLKQYLIDQGVQQVAEIHRSQTEQAAKPTYKLIPIEQAWAGFVGQH</sequence>
<organism evidence="10 11">
    <name type="scientific">Schizosaccharomyces japonicus (strain yFS275 / FY16936)</name>
    <name type="common">Fission yeast</name>
    <dbReference type="NCBI Taxonomy" id="402676"/>
    <lineage>
        <taxon>Eukaryota</taxon>
        <taxon>Fungi</taxon>
        <taxon>Dikarya</taxon>
        <taxon>Ascomycota</taxon>
        <taxon>Taphrinomycotina</taxon>
        <taxon>Schizosaccharomycetes</taxon>
        <taxon>Schizosaccharomycetales</taxon>
        <taxon>Schizosaccharomycetaceae</taxon>
        <taxon>Schizosaccharomyces</taxon>
    </lineage>
</organism>
<comment type="catalytic activity">
    <reaction evidence="7 8">
        <text>L-histidinol phosphate + H2O = L-histidinol + phosphate</text>
        <dbReference type="Rhea" id="RHEA:14465"/>
        <dbReference type="ChEBI" id="CHEBI:15377"/>
        <dbReference type="ChEBI" id="CHEBI:43474"/>
        <dbReference type="ChEBI" id="CHEBI:57699"/>
        <dbReference type="ChEBI" id="CHEBI:57980"/>
        <dbReference type="EC" id="3.1.3.15"/>
    </reaction>
</comment>
<dbReference type="PANTHER" id="PTHR21039">
    <property type="entry name" value="HISTIDINOL PHOSPHATASE-RELATED"/>
    <property type="match status" value="1"/>
</dbReference>
<evidence type="ECO:0000256" key="2">
    <source>
        <dbReference type="ARBA" id="ARBA00009152"/>
    </source>
</evidence>
<comment type="pathway">
    <text evidence="1 8">Amino-acid biosynthesis; L-histidine biosynthesis; L-histidine from 5-phospho-alpha-D-ribose 1-diphosphate: step 8/9.</text>
</comment>
<dbReference type="EC" id="3.1.3.15" evidence="3 8"/>
<dbReference type="InterPro" id="IPR016195">
    <property type="entry name" value="Pol/histidinol_Pase-like"/>
</dbReference>
<dbReference type="PANTHER" id="PTHR21039:SF0">
    <property type="entry name" value="HISTIDINOL-PHOSPHATASE"/>
    <property type="match status" value="1"/>
</dbReference>
<dbReference type="SUPFAM" id="SSF89550">
    <property type="entry name" value="PHP domain-like"/>
    <property type="match status" value="1"/>
</dbReference>
<name>B6JV46_SCHJY</name>
<keyword evidence="11" id="KW-1185">Reference proteome</keyword>
<dbReference type="STRING" id="402676.B6JV46"/>
<dbReference type="VEuPathDB" id="FungiDB:SJAG_00248"/>
<dbReference type="GO" id="GO:0000105">
    <property type="term" value="P:L-histidine biosynthetic process"/>
    <property type="evidence" value="ECO:0000318"/>
    <property type="project" value="GO_Central"/>
</dbReference>
<dbReference type="GO" id="GO:0004401">
    <property type="term" value="F:histidinol-phosphatase activity"/>
    <property type="evidence" value="ECO:0000318"/>
    <property type="project" value="GO_Central"/>
</dbReference>
<dbReference type="AlphaFoldDB" id="B6JV46"/>
<feature type="domain" description="PHP" evidence="9">
    <location>
        <begin position="6"/>
        <end position="214"/>
    </location>
</feature>
<gene>
    <name evidence="10" type="ORF">SJAG_00248</name>
</gene>
<reference evidence="10 11" key="1">
    <citation type="journal article" date="2011" name="Science">
        <title>Comparative functional genomics of the fission yeasts.</title>
        <authorList>
            <person name="Rhind N."/>
            <person name="Chen Z."/>
            <person name="Yassour M."/>
            <person name="Thompson D.A."/>
            <person name="Haas B.J."/>
            <person name="Habib N."/>
            <person name="Wapinski I."/>
            <person name="Roy S."/>
            <person name="Lin M.F."/>
            <person name="Heiman D.I."/>
            <person name="Young S.K."/>
            <person name="Furuya K."/>
            <person name="Guo Y."/>
            <person name="Pidoux A."/>
            <person name="Chen H.M."/>
            <person name="Robbertse B."/>
            <person name="Goldberg J.M."/>
            <person name="Aoki K."/>
            <person name="Bayne E.H."/>
            <person name="Berlin A.M."/>
            <person name="Desjardins C.A."/>
            <person name="Dobbs E."/>
            <person name="Dukaj L."/>
            <person name="Fan L."/>
            <person name="FitzGerald M.G."/>
            <person name="French C."/>
            <person name="Gujja S."/>
            <person name="Hansen K."/>
            <person name="Keifenheim D."/>
            <person name="Levin J.Z."/>
            <person name="Mosher R.A."/>
            <person name="Mueller C.A."/>
            <person name="Pfiffner J."/>
            <person name="Priest M."/>
            <person name="Russ C."/>
            <person name="Smialowska A."/>
            <person name="Swoboda P."/>
            <person name="Sykes S.M."/>
            <person name="Vaughn M."/>
            <person name="Vengrova S."/>
            <person name="Yoder R."/>
            <person name="Zeng Q."/>
            <person name="Allshire R."/>
            <person name="Baulcombe D."/>
            <person name="Birren B.W."/>
            <person name="Brown W."/>
            <person name="Ekwall K."/>
            <person name="Kellis M."/>
            <person name="Leatherwood J."/>
            <person name="Levin H."/>
            <person name="Margalit H."/>
            <person name="Martienssen R."/>
            <person name="Nieduszynski C.A."/>
            <person name="Spatafora J.W."/>
            <person name="Friedman N."/>
            <person name="Dalgaard J.Z."/>
            <person name="Baumann P."/>
            <person name="Niki H."/>
            <person name="Regev A."/>
            <person name="Nusbaum C."/>
        </authorList>
    </citation>
    <scope>NUCLEOTIDE SEQUENCE [LARGE SCALE GENOMIC DNA]</scope>
    <source>
        <strain evidence="11">yFS275 / FY16936</strain>
    </source>
</reference>
<comment type="similarity">
    <text evidence="2 8">Belongs to the PHP hydrolase family. HisK subfamily.</text>
</comment>
<dbReference type="JaponicusDB" id="SJAG_00248"/>
<evidence type="ECO:0000256" key="7">
    <source>
        <dbReference type="ARBA" id="ARBA00049158"/>
    </source>
</evidence>